<dbReference type="NCBIfam" id="TIGR00350">
    <property type="entry name" value="lytR_cpsA_psr"/>
    <property type="match status" value="1"/>
</dbReference>
<organism evidence="5 6">
    <name type="scientific">Ileibacterium valens</name>
    <dbReference type="NCBI Taxonomy" id="1862668"/>
    <lineage>
        <taxon>Bacteria</taxon>
        <taxon>Bacillati</taxon>
        <taxon>Bacillota</taxon>
        <taxon>Erysipelotrichia</taxon>
        <taxon>Erysipelotrichales</taxon>
        <taxon>Erysipelotrichaceae</taxon>
        <taxon>Ileibacterium</taxon>
    </lineage>
</organism>
<dbReference type="InterPro" id="IPR004474">
    <property type="entry name" value="LytR_CpsA_psr"/>
</dbReference>
<dbReference type="EMBL" id="MPJW01000148">
    <property type="protein sequence ID" value="OLU38847.1"/>
    <property type="molecule type" value="Genomic_DNA"/>
</dbReference>
<feature type="transmembrane region" description="Helical" evidence="3">
    <location>
        <begin position="40"/>
        <end position="61"/>
    </location>
</feature>
<dbReference type="PANTHER" id="PTHR33392:SF6">
    <property type="entry name" value="POLYISOPRENYL-TEICHOIC ACID--PEPTIDOGLYCAN TEICHOIC ACID TRANSFERASE TAGU"/>
    <property type="match status" value="1"/>
</dbReference>
<name>A0A1U7NF99_9FIRM</name>
<accession>A0A1U7NF99</accession>
<protein>
    <recommendedName>
        <fullName evidence="4">Cell envelope-related transcriptional attenuator domain-containing protein</fullName>
    </recommendedName>
</protein>
<feature type="compositionally biased region" description="Polar residues" evidence="2">
    <location>
        <begin position="1"/>
        <end position="12"/>
    </location>
</feature>
<feature type="compositionally biased region" description="Basic residues" evidence="2">
    <location>
        <begin position="14"/>
        <end position="24"/>
    </location>
</feature>
<keyword evidence="3" id="KW-0472">Membrane</keyword>
<feature type="region of interest" description="Disordered" evidence="2">
    <location>
        <begin position="1"/>
        <end position="30"/>
    </location>
</feature>
<evidence type="ECO:0000256" key="1">
    <source>
        <dbReference type="ARBA" id="ARBA00006068"/>
    </source>
</evidence>
<comment type="similarity">
    <text evidence="1">Belongs to the LytR/CpsA/Psr (LCP) family.</text>
</comment>
<dbReference type="Gene3D" id="3.40.190.10">
    <property type="entry name" value="Periplasmic binding protein-like II"/>
    <property type="match status" value="1"/>
</dbReference>
<evidence type="ECO:0000256" key="3">
    <source>
        <dbReference type="SAM" id="Phobius"/>
    </source>
</evidence>
<comment type="caution">
    <text evidence="5">The sequence shown here is derived from an EMBL/GenBank/DDBJ whole genome shotgun (WGS) entry which is preliminary data.</text>
</comment>
<keyword evidence="6" id="KW-1185">Reference proteome</keyword>
<evidence type="ECO:0000256" key="2">
    <source>
        <dbReference type="SAM" id="MobiDB-lite"/>
    </source>
</evidence>
<keyword evidence="3" id="KW-0812">Transmembrane</keyword>
<dbReference type="InterPro" id="IPR050922">
    <property type="entry name" value="LytR/CpsA/Psr_CW_biosynth"/>
</dbReference>
<dbReference type="SUPFAM" id="SSF53850">
    <property type="entry name" value="Periplasmic binding protein-like II"/>
    <property type="match status" value="1"/>
</dbReference>
<dbReference type="Proteomes" id="UP000186341">
    <property type="component" value="Unassembled WGS sequence"/>
</dbReference>
<proteinExistence type="inferred from homology"/>
<feature type="transmembrane region" description="Helical" evidence="3">
    <location>
        <begin position="100"/>
        <end position="119"/>
    </location>
</feature>
<feature type="transmembrane region" description="Helical" evidence="3">
    <location>
        <begin position="73"/>
        <end position="93"/>
    </location>
</feature>
<evidence type="ECO:0000259" key="4">
    <source>
        <dbReference type="Pfam" id="PF03816"/>
    </source>
</evidence>
<dbReference type="PANTHER" id="PTHR33392">
    <property type="entry name" value="POLYISOPRENYL-TEICHOIC ACID--PEPTIDOGLYCAN TEICHOIC ACID TRANSFERASE TAGU"/>
    <property type="match status" value="1"/>
</dbReference>
<evidence type="ECO:0000313" key="5">
    <source>
        <dbReference type="EMBL" id="OLU38847.1"/>
    </source>
</evidence>
<feature type="domain" description="Cell envelope-related transcriptional attenuator" evidence="4">
    <location>
        <begin position="327"/>
        <end position="484"/>
    </location>
</feature>
<evidence type="ECO:0000313" key="6">
    <source>
        <dbReference type="Proteomes" id="UP000186341"/>
    </source>
</evidence>
<dbReference type="AlphaFoldDB" id="A0A1U7NF99"/>
<gene>
    <name evidence="5" type="ORF">BO222_07675</name>
</gene>
<keyword evidence="3" id="KW-1133">Transmembrane helix</keyword>
<dbReference type="Gene3D" id="3.40.630.190">
    <property type="entry name" value="LCP protein"/>
    <property type="match status" value="1"/>
</dbReference>
<sequence length="607" mass="67639">MENNPFKPNSLQKKISKNSTKKKRDPANSKAQKSTWIQNLILLTGLIGLGSFVVSAEWLIMELSLSAFIPRTILIGLSIIFVLFAVFALYSIIGFKKKWLKILILIVSFLGTGINWAGFQMIESTENMLNLITAKTNTQQNLKSTDAHANPSDSSVNSAKSDSTFQIDHELIDFDSSISVVLSTYVLTSSEIEKPDQLNTQTVGIISSLDPEGYQNAIIQLEQSKARFQTMEFDSIYSLASALINGQVDAIIFPEQYHANLLDAANDQNQFNALTTMSTIIDQYIYTVPMPEQMKNPADPSRNITEDPFVVLISGSDTYGTIHSLSRSDVNMLVAVNPETKNILIVSIPRDTYTEITCKKNPSACMSISGLKDKLTHSGIYGIGSTESSIEDLLDIEINYTLRVNFSSLINVVDALGGIDITVEEGQEVERFYANGLPGVKAGQNHLDGERALGFARERHAYLDDDNQRIRNQQIVLEAILNQLFKPSSLFKYPDVIRALSTAFYTNMPIEQIRELIHFEISHFPNWKLSAFSCTGQGVTGYSPALNFNVSMSVVSKDQLEFARTLIEKVLNGEEIDLSEIPEFEEADFSEVYVAEESEYKIDKKVD</sequence>
<reference evidence="5 6" key="1">
    <citation type="submission" date="2016-11" db="EMBL/GenBank/DDBJ databases">
        <title>Description of two novel members of the family Erysipelotrichaceae: Ileibacterium lipovorans gen. nov., sp. nov. and Dubosiella newyorkensis, gen. nov., sp. nov.</title>
        <authorList>
            <person name="Cox L.M."/>
            <person name="Sohn J."/>
            <person name="Tyrrell K.L."/>
            <person name="Citron D.M."/>
            <person name="Lawson P.A."/>
            <person name="Patel N.B."/>
            <person name="Iizumi T."/>
            <person name="Perez-Perez G.I."/>
            <person name="Goldstein E.J."/>
            <person name="Blaser M.J."/>
        </authorList>
    </citation>
    <scope>NUCLEOTIDE SEQUENCE [LARGE SCALE GENOMIC DNA]</scope>
    <source>
        <strain evidence="5 6">NYU-BL-A3</strain>
    </source>
</reference>
<dbReference type="RefSeq" id="WP_075819892.1">
    <property type="nucleotide sequence ID" value="NZ_CAPNHH010000054.1"/>
</dbReference>
<dbReference type="Pfam" id="PF03816">
    <property type="entry name" value="LytR_cpsA_psr"/>
    <property type="match status" value="1"/>
</dbReference>